<feature type="compositionally biased region" description="Basic and acidic residues" evidence="7">
    <location>
        <begin position="511"/>
        <end position="526"/>
    </location>
</feature>
<dbReference type="InterPro" id="IPR003439">
    <property type="entry name" value="ABC_transporter-like_ATP-bd"/>
</dbReference>
<dbReference type="GO" id="GO:0005524">
    <property type="term" value="F:ATP binding"/>
    <property type="evidence" value="ECO:0007669"/>
    <property type="project" value="UniProtKB-KW"/>
</dbReference>
<evidence type="ECO:0000256" key="3">
    <source>
        <dbReference type="ARBA" id="ARBA00022741"/>
    </source>
</evidence>
<keyword evidence="6 8" id="KW-0472">Membrane</keyword>
<dbReference type="PANTHER" id="PTHR24223">
    <property type="entry name" value="ATP-BINDING CASSETTE SUB-FAMILY C"/>
    <property type="match status" value="1"/>
</dbReference>
<dbReference type="CDD" id="cd03244">
    <property type="entry name" value="ABCC_MRP_domain2"/>
    <property type="match status" value="1"/>
</dbReference>
<organism evidence="10 11">
    <name type="scientific">Coemansia javaensis</name>
    <dbReference type="NCBI Taxonomy" id="2761396"/>
    <lineage>
        <taxon>Eukaryota</taxon>
        <taxon>Fungi</taxon>
        <taxon>Fungi incertae sedis</taxon>
        <taxon>Zoopagomycota</taxon>
        <taxon>Kickxellomycotina</taxon>
        <taxon>Kickxellomycetes</taxon>
        <taxon>Kickxellales</taxon>
        <taxon>Kickxellaceae</taxon>
        <taxon>Coemansia</taxon>
    </lineage>
</organism>
<evidence type="ECO:0000256" key="1">
    <source>
        <dbReference type="ARBA" id="ARBA00022448"/>
    </source>
</evidence>
<dbReference type="PROSITE" id="PS50893">
    <property type="entry name" value="ABC_TRANSPORTER_2"/>
    <property type="match status" value="2"/>
</dbReference>
<dbReference type="Proteomes" id="UP001140217">
    <property type="component" value="Unassembled WGS sequence"/>
</dbReference>
<evidence type="ECO:0000256" key="4">
    <source>
        <dbReference type="ARBA" id="ARBA00022840"/>
    </source>
</evidence>
<dbReference type="FunFam" id="3.40.50.300:FF:000630">
    <property type="entry name" value="ATP-binding cassette (ABC) transporter, putative"/>
    <property type="match status" value="1"/>
</dbReference>
<comment type="caution">
    <text evidence="10">The sequence shown here is derived from an EMBL/GenBank/DDBJ whole genome shotgun (WGS) entry which is preliminary data.</text>
</comment>
<feature type="transmembrane region" description="Helical" evidence="8">
    <location>
        <begin position="703"/>
        <end position="730"/>
    </location>
</feature>
<protein>
    <submittedName>
        <fullName evidence="10">Multidrug resistance-associated protein 6</fullName>
    </submittedName>
</protein>
<dbReference type="Gene3D" id="3.40.50.300">
    <property type="entry name" value="P-loop containing nucleotide triphosphate hydrolases"/>
    <property type="match status" value="3"/>
</dbReference>
<name>A0A9W8HIH5_9FUNG</name>
<dbReference type="SMART" id="SM00382">
    <property type="entry name" value="AAA"/>
    <property type="match status" value="2"/>
</dbReference>
<feature type="domain" description="ABC transporter" evidence="9">
    <location>
        <begin position="328"/>
        <end position="506"/>
    </location>
</feature>
<proteinExistence type="predicted"/>
<dbReference type="GO" id="GO:0042626">
    <property type="term" value="F:ATPase-coupled transmembrane transporter activity"/>
    <property type="evidence" value="ECO:0007669"/>
    <property type="project" value="TreeGrafter"/>
</dbReference>
<dbReference type="GO" id="GO:0016020">
    <property type="term" value="C:membrane"/>
    <property type="evidence" value="ECO:0007669"/>
    <property type="project" value="InterPro"/>
</dbReference>
<keyword evidence="2 8" id="KW-0812">Transmembrane</keyword>
<dbReference type="PROSITE" id="PS00211">
    <property type="entry name" value="ABC_TRANSPORTER_1"/>
    <property type="match status" value="2"/>
</dbReference>
<keyword evidence="1" id="KW-0813">Transport</keyword>
<sequence length="1117" mass="116915">MLLFVCAAVECSATVRDGPGAGAHIDMLVAKYAPTTSAGSIRIGSAGTAPVLRALLSQNRLQFALVLLGEVLLGIGDAWKAVSVARLFAMAADPPDPGALGAALLTRCALILLLGAFRSYHQQMKSELSTRVEDSLLYAICRALALEPGSQHTMPELAHVQANVVRPFASALFAVVGSASFVSGAVVNIATSYALLGRRIYAAITLYRRLSELLPSLVSFKLLALEDIVFRTQRSDRFDDRLSSVLAEAAASATSLGAGACAYVAAMGIPAAHGEAGLQRDVVQLLASLDLAATSCIGLVRSVGLVWELARLGGIIASKLNAAATGAVTAAGFCRNGDEAAAISIGRLSVRPGTLVAVTGAVGAGKSTLLMAVLGELRLVSGTSRVYIAQMGGGSLAVVGDQGTTLSGGQRARLALARAVYSQADVFVLDETLAALDAHVRDSIWRRVLSSHGELKHAIRIVTTNDARYVQQCDIVVHVADGNAWVIGRGAAASDAPRPGPAAANTSSDACRSEPSRDQVMSHEETAAVQDQTPAAPHVPRDAEAECGWREALAYYVGVCGAETLVVAAGMGLATFAVPALLYQQRTAVLRGGGGGSALATQQYAQLAAVHAAAEVCLCWIRFAAREWLYVSLNRPRLHRVLLSGFAHAQMSEVWRLGGFQLLSVVKFSERAVFLGPHNFVADSASQLAAIAFTMYSTYQISLAALAVLVAAGAGMAFAMGRGAGALAAIQRRKRERMRARGEAVYNILSGALTVRVFRAYDRLEQRVWRLGRAVTGAERLAGALVSARSLGQDAIRELLTHLLVGMLALRARQGAGVGAAGVRMYHDFLVRALPLLHHMVHIRAEAKNHLSVLQEFCSAARLAPEGPRHVRGAPAVARGAIVFAGCSMRYAAGQPLALDGVSLHIRAGERIGIVGRTGSGKSSLVNALLRIVELESGSVAVDGVDVARVGVHDLRRQIGVVPQAGALFEGTLRSNFDPLGEHSDADVEAAARSAGLGGLGLDKRVEHRGSNLSAGEQQLVAVCRVLLRRCRIVVLDEATSQLDDATAQRVAALVRARTAGCTVLVVAHRLGAVRDCDRIVVMDGGRVAESGTPAALVAQRGLYHSLVAADSRAGAA</sequence>
<evidence type="ECO:0000313" key="11">
    <source>
        <dbReference type="Proteomes" id="UP001140217"/>
    </source>
</evidence>
<dbReference type="SUPFAM" id="SSF52540">
    <property type="entry name" value="P-loop containing nucleoside triphosphate hydrolases"/>
    <property type="match status" value="2"/>
</dbReference>
<evidence type="ECO:0000256" key="6">
    <source>
        <dbReference type="ARBA" id="ARBA00023136"/>
    </source>
</evidence>
<keyword evidence="4" id="KW-0067">ATP-binding</keyword>
<dbReference type="AlphaFoldDB" id="A0A9W8HIH5"/>
<evidence type="ECO:0000256" key="8">
    <source>
        <dbReference type="SAM" id="Phobius"/>
    </source>
</evidence>
<dbReference type="InterPro" id="IPR003593">
    <property type="entry name" value="AAA+_ATPase"/>
</dbReference>
<dbReference type="OrthoDB" id="6500128at2759"/>
<dbReference type="InterPro" id="IPR036640">
    <property type="entry name" value="ABC1_TM_sf"/>
</dbReference>
<gene>
    <name evidence="10" type="primary">ABCC6_1</name>
    <name evidence="10" type="ORF">H4R18_001813</name>
</gene>
<accession>A0A9W8HIH5</accession>
<dbReference type="SUPFAM" id="SSF90123">
    <property type="entry name" value="ABC transporter transmembrane region"/>
    <property type="match status" value="1"/>
</dbReference>
<dbReference type="EMBL" id="JANBUL010000052">
    <property type="protein sequence ID" value="KAJ2783212.1"/>
    <property type="molecule type" value="Genomic_DNA"/>
</dbReference>
<feature type="region of interest" description="Disordered" evidence="7">
    <location>
        <begin position="491"/>
        <end position="541"/>
    </location>
</feature>
<evidence type="ECO:0000256" key="7">
    <source>
        <dbReference type="SAM" id="MobiDB-lite"/>
    </source>
</evidence>
<keyword evidence="3" id="KW-0547">Nucleotide-binding</keyword>
<dbReference type="Pfam" id="PF00005">
    <property type="entry name" value="ABC_tran"/>
    <property type="match status" value="2"/>
</dbReference>
<dbReference type="InterPro" id="IPR050173">
    <property type="entry name" value="ABC_transporter_C-like"/>
</dbReference>
<keyword evidence="5 8" id="KW-1133">Transmembrane helix</keyword>
<evidence type="ECO:0000259" key="9">
    <source>
        <dbReference type="PROSITE" id="PS50893"/>
    </source>
</evidence>
<keyword evidence="11" id="KW-1185">Reference proteome</keyword>
<dbReference type="InterPro" id="IPR027417">
    <property type="entry name" value="P-loop_NTPase"/>
</dbReference>
<evidence type="ECO:0000313" key="10">
    <source>
        <dbReference type="EMBL" id="KAJ2783212.1"/>
    </source>
</evidence>
<evidence type="ECO:0000256" key="2">
    <source>
        <dbReference type="ARBA" id="ARBA00022692"/>
    </source>
</evidence>
<feature type="domain" description="ABC transporter" evidence="9">
    <location>
        <begin position="877"/>
        <end position="1110"/>
    </location>
</feature>
<reference evidence="10" key="1">
    <citation type="submission" date="2022-07" db="EMBL/GenBank/DDBJ databases">
        <title>Phylogenomic reconstructions and comparative analyses of Kickxellomycotina fungi.</title>
        <authorList>
            <person name="Reynolds N.K."/>
            <person name="Stajich J.E."/>
            <person name="Barry K."/>
            <person name="Grigoriev I.V."/>
            <person name="Crous P."/>
            <person name="Smith M.E."/>
        </authorList>
    </citation>
    <scope>NUCLEOTIDE SEQUENCE</scope>
    <source>
        <strain evidence="10">NBRC 105414</strain>
    </source>
</reference>
<dbReference type="InterPro" id="IPR017871">
    <property type="entry name" value="ABC_transporter-like_CS"/>
</dbReference>
<evidence type="ECO:0000256" key="5">
    <source>
        <dbReference type="ARBA" id="ARBA00022989"/>
    </source>
</evidence>
<dbReference type="GO" id="GO:0016887">
    <property type="term" value="F:ATP hydrolysis activity"/>
    <property type="evidence" value="ECO:0007669"/>
    <property type="project" value="InterPro"/>
</dbReference>